<evidence type="ECO:0000256" key="4">
    <source>
        <dbReference type="ARBA" id="ARBA00022475"/>
    </source>
</evidence>
<evidence type="ECO:0000313" key="15">
    <source>
        <dbReference type="EMBL" id="SFK74954.1"/>
    </source>
</evidence>
<feature type="transmembrane region" description="Helical" evidence="13">
    <location>
        <begin position="95"/>
        <end position="114"/>
    </location>
</feature>
<protein>
    <submittedName>
        <fullName evidence="15">Cytochrome b561</fullName>
    </submittedName>
</protein>
<evidence type="ECO:0000256" key="3">
    <source>
        <dbReference type="ARBA" id="ARBA00022448"/>
    </source>
</evidence>
<gene>
    <name evidence="15" type="ORF">SAMN04488036_1022</name>
</gene>
<dbReference type="GO" id="GO:0046872">
    <property type="term" value="F:metal ion binding"/>
    <property type="evidence" value="ECO:0007669"/>
    <property type="project" value="UniProtKB-KW"/>
</dbReference>
<reference evidence="16" key="1">
    <citation type="submission" date="2016-10" db="EMBL/GenBank/DDBJ databases">
        <authorList>
            <person name="Varghese N."/>
            <person name="Submissions S."/>
        </authorList>
    </citation>
    <scope>NUCLEOTIDE SEQUENCE [LARGE SCALE GENOMIC DNA]</scope>
    <source>
        <strain evidence="16">DSM 28453</strain>
    </source>
</reference>
<evidence type="ECO:0000256" key="7">
    <source>
        <dbReference type="ARBA" id="ARBA00022723"/>
    </source>
</evidence>
<evidence type="ECO:0000313" key="16">
    <source>
        <dbReference type="Proteomes" id="UP000198851"/>
    </source>
</evidence>
<evidence type="ECO:0000256" key="12">
    <source>
        <dbReference type="ARBA" id="ARBA00037975"/>
    </source>
</evidence>
<evidence type="ECO:0000256" key="8">
    <source>
        <dbReference type="ARBA" id="ARBA00022982"/>
    </source>
</evidence>
<keyword evidence="11 13" id="KW-0472">Membrane</keyword>
<accession>A0A1I4C1I3</accession>
<sequence length="162" mass="18173">MPQGYSKAQIRLHWVIFLLVLLQFTLNGPMSAGWELIKKGEEPVLHPLVVQHVASGLLVLVLVIWRLTIRLKRGAPQLPKEEHPALKGLAHLTHWTLYLMLILMPISGMVAVFADFVPAGDAHGVLRVIMLIFVGLHILGAIFQQFVIKSNILDRMRTPDPD</sequence>
<evidence type="ECO:0000256" key="6">
    <source>
        <dbReference type="ARBA" id="ARBA00022692"/>
    </source>
</evidence>
<keyword evidence="16" id="KW-1185">Reference proteome</keyword>
<dbReference type="GO" id="GO:0009055">
    <property type="term" value="F:electron transfer activity"/>
    <property type="evidence" value="ECO:0007669"/>
    <property type="project" value="InterPro"/>
</dbReference>
<evidence type="ECO:0000256" key="10">
    <source>
        <dbReference type="ARBA" id="ARBA00023004"/>
    </source>
</evidence>
<keyword evidence="10" id="KW-0408">Iron</keyword>
<evidence type="ECO:0000259" key="14">
    <source>
        <dbReference type="Pfam" id="PF01292"/>
    </source>
</evidence>
<proteinExistence type="inferred from homology"/>
<keyword evidence="5" id="KW-0349">Heme</keyword>
<evidence type="ECO:0000256" key="5">
    <source>
        <dbReference type="ARBA" id="ARBA00022617"/>
    </source>
</evidence>
<dbReference type="InterPro" id="IPR052168">
    <property type="entry name" value="Cytochrome_b561_oxidase"/>
</dbReference>
<evidence type="ECO:0000256" key="11">
    <source>
        <dbReference type="ARBA" id="ARBA00023136"/>
    </source>
</evidence>
<keyword evidence="8" id="KW-0249">Electron transport</keyword>
<dbReference type="GO" id="GO:0005886">
    <property type="term" value="C:plasma membrane"/>
    <property type="evidence" value="ECO:0007669"/>
    <property type="project" value="UniProtKB-SubCell"/>
</dbReference>
<keyword evidence="4" id="KW-1003">Cell membrane</keyword>
<keyword evidence="6 13" id="KW-0812">Transmembrane</keyword>
<dbReference type="PANTHER" id="PTHR30529">
    <property type="entry name" value="CYTOCHROME B561"/>
    <property type="match status" value="1"/>
</dbReference>
<dbReference type="InterPro" id="IPR011577">
    <property type="entry name" value="Cyt_b561_bac/Ni-Hgenase"/>
</dbReference>
<comment type="subcellular location">
    <subcellularLocation>
        <location evidence="2">Cell membrane</location>
        <topology evidence="2">Multi-pass membrane protein</topology>
    </subcellularLocation>
</comment>
<comment type="cofactor">
    <cofactor evidence="1">
        <name>heme b</name>
        <dbReference type="ChEBI" id="CHEBI:60344"/>
    </cofactor>
</comment>
<evidence type="ECO:0000256" key="2">
    <source>
        <dbReference type="ARBA" id="ARBA00004651"/>
    </source>
</evidence>
<evidence type="ECO:0000256" key="9">
    <source>
        <dbReference type="ARBA" id="ARBA00022989"/>
    </source>
</evidence>
<keyword evidence="3" id="KW-0813">Transport</keyword>
<evidence type="ECO:0000256" key="13">
    <source>
        <dbReference type="SAM" id="Phobius"/>
    </source>
</evidence>
<feature type="transmembrane region" description="Helical" evidence="13">
    <location>
        <begin position="12"/>
        <end position="32"/>
    </location>
</feature>
<keyword evidence="9 13" id="KW-1133">Transmembrane helix</keyword>
<feature type="transmembrane region" description="Helical" evidence="13">
    <location>
        <begin position="126"/>
        <end position="148"/>
    </location>
</feature>
<dbReference type="EMBL" id="FOSZ01000002">
    <property type="protein sequence ID" value="SFK74954.1"/>
    <property type="molecule type" value="Genomic_DNA"/>
</dbReference>
<dbReference type="GO" id="GO:0022904">
    <property type="term" value="P:respiratory electron transport chain"/>
    <property type="evidence" value="ECO:0007669"/>
    <property type="project" value="InterPro"/>
</dbReference>
<dbReference type="PANTHER" id="PTHR30529:SF1">
    <property type="entry name" value="CYTOCHROME B561 HOMOLOG 2"/>
    <property type="match status" value="1"/>
</dbReference>
<evidence type="ECO:0000256" key="1">
    <source>
        <dbReference type="ARBA" id="ARBA00001970"/>
    </source>
</evidence>
<dbReference type="Proteomes" id="UP000198851">
    <property type="component" value="Unassembled WGS sequence"/>
</dbReference>
<organism evidence="15 16">
    <name type="scientific">Shimia haliotis</name>
    <dbReference type="NCBI Taxonomy" id="1280847"/>
    <lineage>
        <taxon>Bacteria</taxon>
        <taxon>Pseudomonadati</taxon>
        <taxon>Pseudomonadota</taxon>
        <taxon>Alphaproteobacteria</taxon>
        <taxon>Rhodobacterales</taxon>
        <taxon>Roseobacteraceae</taxon>
    </lineage>
</organism>
<dbReference type="AlphaFoldDB" id="A0A1I4C1I3"/>
<name>A0A1I4C1I3_9RHOB</name>
<feature type="domain" description="Cytochrome b561 bacterial/Ni-hydrogenase" evidence="14">
    <location>
        <begin position="5"/>
        <end position="158"/>
    </location>
</feature>
<comment type="similarity">
    <text evidence="12">Belongs to the cytochrome b561 family.</text>
</comment>
<dbReference type="InterPro" id="IPR016174">
    <property type="entry name" value="Di-haem_cyt_TM"/>
</dbReference>
<dbReference type="GO" id="GO:0020037">
    <property type="term" value="F:heme binding"/>
    <property type="evidence" value="ECO:0007669"/>
    <property type="project" value="TreeGrafter"/>
</dbReference>
<dbReference type="RefSeq" id="WP_170846682.1">
    <property type="nucleotide sequence ID" value="NZ_FOSZ01000002.1"/>
</dbReference>
<keyword evidence="7" id="KW-0479">Metal-binding</keyword>
<feature type="transmembrane region" description="Helical" evidence="13">
    <location>
        <begin position="44"/>
        <end position="65"/>
    </location>
</feature>
<dbReference type="Pfam" id="PF01292">
    <property type="entry name" value="Ni_hydr_CYTB"/>
    <property type="match status" value="1"/>
</dbReference>
<dbReference type="SUPFAM" id="SSF81342">
    <property type="entry name" value="Transmembrane di-heme cytochromes"/>
    <property type="match status" value="1"/>
</dbReference>